<dbReference type="PANTHER" id="PTHR21064:SF1">
    <property type="entry name" value="HYDROXYLYSINE KINASE"/>
    <property type="match status" value="1"/>
</dbReference>
<evidence type="ECO:0000313" key="13">
    <source>
        <dbReference type="Proteomes" id="UP000190130"/>
    </source>
</evidence>
<organism evidence="10 12">
    <name type="scientific">Bosea thiooxidans</name>
    <dbReference type="NCBI Taxonomy" id="53254"/>
    <lineage>
        <taxon>Bacteria</taxon>
        <taxon>Pseudomonadati</taxon>
        <taxon>Pseudomonadota</taxon>
        <taxon>Alphaproteobacteria</taxon>
        <taxon>Hyphomicrobiales</taxon>
        <taxon>Boseaceae</taxon>
        <taxon>Bosea</taxon>
    </lineage>
</organism>
<reference evidence="11 13" key="2">
    <citation type="submission" date="2017-02" db="EMBL/GenBank/DDBJ databases">
        <authorList>
            <person name="Peterson S.W."/>
        </authorList>
    </citation>
    <scope>NUCLEOTIDE SEQUENCE [LARGE SCALE GENOMIC DNA]</scope>
    <source>
        <strain evidence="11 13">DSM 9653</strain>
    </source>
</reference>
<protein>
    <recommendedName>
        <fullName evidence="8">Hydroxylysine kinase</fullName>
        <ecNumber evidence="7">2.7.1.81</ecNumber>
    </recommendedName>
</protein>
<dbReference type="AlphaFoldDB" id="A0A0Q3T2Q7"/>
<dbReference type="Proteomes" id="UP000190130">
    <property type="component" value="Unassembled WGS sequence"/>
</dbReference>
<evidence type="ECO:0000313" key="12">
    <source>
        <dbReference type="Proteomes" id="UP000051562"/>
    </source>
</evidence>
<dbReference type="GO" id="GO:0005737">
    <property type="term" value="C:cytoplasm"/>
    <property type="evidence" value="ECO:0007669"/>
    <property type="project" value="UniProtKB-SubCell"/>
</dbReference>
<dbReference type="RefSeq" id="WP_055726809.1">
    <property type="nucleotide sequence ID" value="NZ_FUYX01000002.1"/>
</dbReference>
<gene>
    <name evidence="10" type="ORF">ARD30_08730</name>
    <name evidence="11" type="ORF">SAMN05660750_01102</name>
</gene>
<sequence>MMTSQISETSVLLDTASPELSLRDVERIARDVFGLAGEASELTGERDRNYHLRAGDAHYVLKVSNPAEDPQVIDFQTRALLHIAAVDPGLPVPRLRPTRTGAADWLLEGPGQAPRLVRVLSFLQGLPMHKASPSLSLQQNLGLHAARLDLALRGFFHAGAGHELMWDLKHANTLRPLLEHISNPAQRALAARVLDSFERHALPMLPGLRAQVIHNDLNPHNVLVAPDDHSRIAGIIDFGDMVHAPLINSLAVAAAYQVSETGHPLEMVAAMVAAYHQLVPLEPVELDLLFDLITTRMVLTVAISGWRAARYPENHAYILRNNLQAWARLTRCDTLDRTDAQAYLRQACRVE</sequence>
<evidence type="ECO:0000256" key="2">
    <source>
        <dbReference type="ARBA" id="ARBA00022490"/>
    </source>
</evidence>
<dbReference type="Pfam" id="PF01636">
    <property type="entry name" value="APH"/>
    <property type="match status" value="1"/>
</dbReference>
<keyword evidence="2" id="KW-0963">Cytoplasm</keyword>
<dbReference type="Gene3D" id="3.90.1200.10">
    <property type="match status" value="1"/>
</dbReference>
<dbReference type="InterPro" id="IPR050249">
    <property type="entry name" value="Pseudomonas-type_ThrB"/>
</dbReference>
<evidence type="ECO:0000256" key="4">
    <source>
        <dbReference type="ARBA" id="ARBA00022777"/>
    </source>
</evidence>
<evidence type="ECO:0000256" key="1">
    <source>
        <dbReference type="ARBA" id="ARBA00004496"/>
    </source>
</evidence>
<dbReference type="STRING" id="53254.SAMN05660750_01102"/>
<dbReference type="InterPro" id="IPR002575">
    <property type="entry name" value="Aminoglycoside_PTrfase"/>
</dbReference>
<comment type="function">
    <text evidence="6">Catalyzes the GTP-dependent phosphorylation of 5-hydroxy-L-lysine.</text>
</comment>
<evidence type="ECO:0000256" key="5">
    <source>
        <dbReference type="ARBA" id="ARBA00036820"/>
    </source>
</evidence>
<dbReference type="EC" id="2.7.1.81" evidence="7"/>
<evidence type="ECO:0000313" key="11">
    <source>
        <dbReference type="EMBL" id="SKB51684.1"/>
    </source>
</evidence>
<keyword evidence="12" id="KW-1185">Reference proteome</keyword>
<dbReference type="GO" id="GO:0047992">
    <property type="term" value="F:hydroxylysine kinase activity"/>
    <property type="evidence" value="ECO:0007669"/>
    <property type="project" value="UniProtKB-EC"/>
</dbReference>
<dbReference type="EMBL" id="FUYX01000002">
    <property type="protein sequence ID" value="SKB51684.1"/>
    <property type="molecule type" value="Genomic_DNA"/>
</dbReference>
<feature type="domain" description="Aminoglycoside phosphotransferase" evidence="9">
    <location>
        <begin position="44"/>
        <end position="271"/>
    </location>
</feature>
<dbReference type="EMBL" id="LMAR01000010">
    <property type="protein sequence ID" value="KQK31962.1"/>
    <property type="molecule type" value="Genomic_DNA"/>
</dbReference>
<reference evidence="10 12" key="1">
    <citation type="submission" date="2015-10" db="EMBL/GenBank/DDBJ databases">
        <title>Draft genome of Bosea thiooxidans.</title>
        <authorList>
            <person name="Wang X."/>
        </authorList>
    </citation>
    <scope>NUCLEOTIDE SEQUENCE [LARGE SCALE GENOMIC DNA]</scope>
    <source>
        <strain evidence="10 12">CGMCC 9174</strain>
    </source>
</reference>
<proteinExistence type="predicted"/>
<dbReference type="SUPFAM" id="SSF56112">
    <property type="entry name" value="Protein kinase-like (PK-like)"/>
    <property type="match status" value="1"/>
</dbReference>
<dbReference type="InterPro" id="IPR011009">
    <property type="entry name" value="Kinase-like_dom_sf"/>
</dbReference>
<evidence type="ECO:0000256" key="7">
    <source>
        <dbReference type="ARBA" id="ARBA00038873"/>
    </source>
</evidence>
<comment type="catalytic activity">
    <reaction evidence="5">
        <text>(5R)-5-hydroxy-L-lysine + GTP = (5R)-5-phosphooxy-L-lysine + GDP + H(+)</text>
        <dbReference type="Rhea" id="RHEA:19049"/>
        <dbReference type="ChEBI" id="CHEBI:15378"/>
        <dbReference type="ChEBI" id="CHEBI:37565"/>
        <dbReference type="ChEBI" id="CHEBI:57882"/>
        <dbReference type="ChEBI" id="CHEBI:58189"/>
        <dbReference type="ChEBI" id="CHEBI:58357"/>
        <dbReference type="EC" id="2.7.1.81"/>
    </reaction>
</comment>
<accession>A0A0Q3T2Q7</accession>
<keyword evidence="4 11" id="KW-0418">Kinase</keyword>
<name>A0A0Q3T2Q7_9HYPH</name>
<evidence type="ECO:0000259" key="9">
    <source>
        <dbReference type="Pfam" id="PF01636"/>
    </source>
</evidence>
<evidence type="ECO:0000313" key="10">
    <source>
        <dbReference type="EMBL" id="KQK31962.1"/>
    </source>
</evidence>
<evidence type="ECO:0000256" key="6">
    <source>
        <dbReference type="ARBA" id="ARBA00037368"/>
    </source>
</evidence>
<comment type="subcellular location">
    <subcellularLocation>
        <location evidence="1">Cytoplasm</location>
    </subcellularLocation>
</comment>
<evidence type="ECO:0000256" key="8">
    <source>
        <dbReference type="ARBA" id="ARBA00040505"/>
    </source>
</evidence>
<dbReference type="PANTHER" id="PTHR21064">
    <property type="entry name" value="AMINOGLYCOSIDE PHOSPHOTRANSFERASE DOMAIN-CONTAINING PROTEIN-RELATED"/>
    <property type="match status" value="1"/>
</dbReference>
<dbReference type="Proteomes" id="UP000051562">
    <property type="component" value="Unassembled WGS sequence"/>
</dbReference>
<evidence type="ECO:0000256" key="3">
    <source>
        <dbReference type="ARBA" id="ARBA00022679"/>
    </source>
</evidence>
<dbReference type="OrthoDB" id="156345at2"/>
<keyword evidence="3 10" id="KW-0808">Transferase</keyword>